<proteinExistence type="predicted"/>
<feature type="region of interest" description="Disordered" evidence="1">
    <location>
        <begin position="56"/>
        <end position="79"/>
    </location>
</feature>
<feature type="compositionally biased region" description="Polar residues" evidence="1">
    <location>
        <begin position="56"/>
        <end position="66"/>
    </location>
</feature>
<accession>A0A0F9RLX2</accession>
<comment type="caution">
    <text evidence="2">The sequence shown here is derived from an EMBL/GenBank/DDBJ whole genome shotgun (WGS) entry which is preliminary data.</text>
</comment>
<reference evidence="2" key="1">
    <citation type="journal article" date="2015" name="Nature">
        <title>Complex archaea that bridge the gap between prokaryotes and eukaryotes.</title>
        <authorList>
            <person name="Spang A."/>
            <person name="Saw J.H."/>
            <person name="Jorgensen S.L."/>
            <person name="Zaremba-Niedzwiedzka K."/>
            <person name="Martijn J."/>
            <person name="Lind A.E."/>
            <person name="van Eijk R."/>
            <person name="Schleper C."/>
            <person name="Guy L."/>
            <person name="Ettema T.J."/>
        </authorList>
    </citation>
    <scope>NUCLEOTIDE SEQUENCE</scope>
</reference>
<name>A0A0F9RLX2_9ZZZZ</name>
<evidence type="ECO:0000256" key="1">
    <source>
        <dbReference type="SAM" id="MobiDB-lite"/>
    </source>
</evidence>
<sequence>MSIEAQMAQVAQVPQIIVNQSGSTLINTLLDYAMKGGGLASLNTVNSVIRVINTPPQRVESQASPLPSTPKEPEGEVKC</sequence>
<gene>
    <name evidence="2" type="ORF">LCGC14_0578980</name>
</gene>
<organism evidence="2">
    <name type="scientific">marine sediment metagenome</name>
    <dbReference type="NCBI Taxonomy" id="412755"/>
    <lineage>
        <taxon>unclassified sequences</taxon>
        <taxon>metagenomes</taxon>
        <taxon>ecological metagenomes</taxon>
    </lineage>
</organism>
<protein>
    <submittedName>
        <fullName evidence="2">Uncharacterized protein</fullName>
    </submittedName>
</protein>
<evidence type="ECO:0000313" key="2">
    <source>
        <dbReference type="EMBL" id="KKN55749.1"/>
    </source>
</evidence>
<dbReference type="AlphaFoldDB" id="A0A0F9RLX2"/>
<dbReference type="EMBL" id="LAZR01000873">
    <property type="protein sequence ID" value="KKN55749.1"/>
    <property type="molecule type" value="Genomic_DNA"/>
</dbReference>